<dbReference type="Proteomes" id="UP000268014">
    <property type="component" value="Unassembled WGS sequence"/>
</dbReference>
<protein>
    <submittedName>
        <fullName evidence="3">Bestrophin homolog</fullName>
    </submittedName>
</protein>
<name>A0A0N4W7I3_HAEPC</name>
<reference evidence="3" key="1">
    <citation type="submission" date="2017-02" db="UniProtKB">
        <authorList>
            <consortium name="WormBaseParasite"/>
        </authorList>
    </citation>
    <scope>IDENTIFICATION</scope>
</reference>
<accession>A0A0N4W7I3</accession>
<evidence type="ECO:0000313" key="3">
    <source>
        <dbReference type="WBParaSite" id="HPLM_0000609401-mRNA-1"/>
    </source>
</evidence>
<gene>
    <name evidence="1" type="ORF">HPLM_LOCUS6086</name>
</gene>
<evidence type="ECO:0000313" key="1">
    <source>
        <dbReference type="EMBL" id="VDO27945.1"/>
    </source>
</evidence>
<organism evidence="3">
    <name type="scientific">Haemonchus placei</name>
    <name type="common">Barber's pole worm</name>
    <dbReference type="NCBI Taxonomy" id="6290"/>
    <lineage>
        <taxon>Eukaryota</taxon>
        <taxon>Metazoa</taxon>
        <taxon>Ecdysozoa</taxon>
        <taxon>Nematoda</taxon>
        <taxon>Chromadorea</taxon>
        <taxon>Rhabditida</taxon>
        <taxon>Rhabditina</taxon>
        <taxon>Rhabditomorpha</taxon>
        <taxon>Strongyloidea</taxon>
        <taxon>Trichostrongylidae</taxon>
        <taxon>Haemonchus</taxon>
    </lineage>
</organism>
<dbReference type="AlphaFoldDB" id="A0A0N4W7I3"/>
<evidence type="ECO:0000313" key="2">
    <source>
        <dbReference type="Proteomes" id="UP000268014"/>
    </source>
</evidence>
<proteinExistence type="predicted"/>
<keyword evidence="2" id="KW-1185">Reference proteome</keyword>
<sequence>MVRWRNLIMMEMPTPVSPILAAYSDFEGQKPGKRQLFAEEMFRRNWWYFATPVLADVSEIHRESRISEVTSELPGGFPLSNHVTNRLYTEIGQMIEIDRFYFGIP</sequence>
<reference evidence="1 2" key="2">
    <citation type="submission" date="2018-11" db="EMBL/GenBank/DDBJ databases">
        <authorList>
            <consortium name="Pathogen Informatics"/>
        </authorList>
    </citation>
    <scope>NUCLEOTIDE SEQUENCE [LARGE SCALE GENOMIC DNA]</scope>
    <source>
        <strain evidence="1 2">MHpl1</strain>
    </source>
</reference>
<dbReference type="EMBL" id="UZAF01016436">
    <property type="protein sequence ID" value="VDO27945.1"/>
    <property type="molecule type" value="Genomic_DNA"/>
</dbReference>
<dbReference type="WBParaSite" id="HPLM_0000609401-mRNA-1">
    <property type="protein sequence ID" value="HPLM_0000609401-mRNA-1"/>
    <property type="gene ID" value="HPLM_0000609401"/>
</dbReference>